<dbReference type="FunFam" id="1.20.1250.20:FF:000297">
    <property type="entry name" value="Solute carrier family 22 member 18"/>
    <property type="match status" value="1"/>
</dbReference>
<keyword evidence="11" id="KW-1185">Reference proteome</keyword>
<dbReference type="KEGG" id="lgi:LOTGIDRAFT_133911"/>
<comment type="subcellular location">
    <subcellularLocation>
        <location evidence="1">Apical cell membrane</location>
        <topology evidence="1">Multi-pass membrane protein</topology>
    </subcellularLocation>
</comment>
<dbReference type="SUPFAM" id="SSF103473">
    <property type="entry name" value="MFS general substrate transporter"/>
    <property type="match status" value="1"/>
</dbReference>
<evidence type="ECO:0000256" key="1">
    <source>
        <dbReference type="ARBA" id="ARBA00004424"/>
    </source>
</evidence>
<comment type="function">
    <text evidence="7">May act as a transporter of organic cations based on a proton efflux antiport mechanism. May play a role in the transport of chloroquine and quinidine-related compounds in kidney. Plays a role in the regulation of lipid metabolism.</text>
</comment>
<dbReference type="CTD" id="20233493"/>
<dbReference type="GO" id="GO:0005635">
    <property type="term" value="C:nuclear envelope"/>
    <property type="evidence" value="ECO:0007669"/>
    <property type="project" value="TreeGrafter"/>
</dbReference>
<feature type="transmembrane region" description="Helical" evidence="8">
    <location>
        <begin position="376"/>
        <end position="399"/>
    </location>
</feature>
<dbReference type="InterPro" id="IPR001958">
    <property type="entry name" value="Tet-R_TetA/multi-R_MdtG-like"/>
</dbReference>
<organism evidence="10 11">
    <name type="scientific">Lottia gigantea</name>
    <name type="common">Giant owl limpet</name>
    <dbReference type="NCBI Taxonomy" id="225164"/>
    <lineage>
        <taxon>Eukaryota</taxon>
        <taxon>Metazoa</taxon>
        <taxon>Spiralia</taxon>
        <taxon>Lophotrochozoa</taxon>
        <taxon>Mollusca</taxon>
        <taxon>Gastropoda</taxon>
        <taxon>Patellogastropoda</taxon>
        <taxon>Lottioidea</taxon>
        <taxon>Lottiidae</taxon>
        <taxon>Lottia</taxon>
    </lineage>
</organism>
<feature type="transmembrane region" description="Helical" evidence="8">
    <location>
        <begin position="20"/>
        <end position="37"/>
    </location>
</feature>
<dbReference type="HOGENOM" id="CLU_001265_10_1_1"/>
<dbReference type="InterPro" id="IPR036259">
    <property type="entry name" value="MFS_trans_sf"/>
</dbReference>
<evidence type="ECO:0000256" key="7">
    <source>
        <dbReference type="ARBA" id="ARBA00093348"/>
    </source>
</evidence>
<evidence type="ECO:0000256" key="6">
    <source>
        <dbReference type="ARBA" id="ARBA00078639"/>
    </source>
</evidence>
<evidence type="ECO:0000256" key="4">
    <source>
        <dbReference type="ARBA" id="ARBA00022989"/>
    </source>
</evidence>
<gene>
    <name evidence="10" type="ORF">LOTGIDRAFT_133911</name>
</gene>
<dbReference type="PROSITE" id="PS50850">
    <property type="entry name" value="MFS"/>
    <property type="match status" value="1"/>
</dbReference>
<evidence type="ECO:0000256" key="3">
    <source>
        <dbReference type="ARBA" id="ARBA00022692"/>
    </source>
</evidence>
<feature type="transmembrane region" description="Helical" evidence="8">
    <location>
        <begin position="224"/>
        <end position="251"/>
    </location>
</feature>
<keyword evidence="3 8" id="KW-0812">Transmembrane</keyword>
<dbReference type="CDD" id="cd17331">
    <property type="entry name" value="MFS_SLC22A18"/>
    <property type="match status" value="1"/>
</dbReference>
<dbReference type="PRINTS" id="PR01035">
    <property type="entry name" value="TCRTETA"/>
</dbReference>
<dbReference type="Gene3D" id="1.20.1250.20">
    <property type="entry name" value="MFS general substrate transporter like domains"/>
    <property type="match status" value="1"/>
</dbReference>
<evidence type="ECO:0000259" key="9">
    <source>
        <dbReference type="PROSITE" id="PS50850"/>
    </source>
</evidence>
<dbReference type="InterPro" id="IPR011701">
    <property type="entry name" value="MFS"/>
</dbReference>
<accession>V3ZQN6</accession>
<feature type="transmembrane region" description="Helical" evidence="8">
    <location>
        <begin position="171"/>
        <end position="191"/>
    </location>
</feature>
<keyword evidence="5 8" id="KW-0472">Membrane</keyword>
<dbReference type="GO" id="GO:0016324">
    <property type="term" value="C:apical plasma membrane"/>
    <property type="evidence" value="ECO:0007669"/>
    <property type="project" value="UniProtKB-SubCell"/>
</dbReference>
<dbReference type="GeneID" id="20233493"/>
<protein>
    <recommendedName>
        <fullName evidence="6">Organic cation transporter-like protein 2</fullName>
    </recommendedName>
</protein>
<sequence>MDEKKGRIITIFGRQFNSVILLTHFNIFLYATCFWIQQGVLPYLSKKLSVDPVTFGYLQTVFAGVQLAGGPLFGRFGDLFGSRAAMTLAFTSCALTYLIMGFAYSIPILFLSRLPSVLMHCMQGGQMIVTDIEESGKRADAIGKLGLSYGIGMVVGPLIGGLITKLAGLEAAAFVAFGGSVVSIVLVQMFIPSCTKKQHVKLKADSASNVFDMKKFLEIIRSPGALFLLLVRMGTGLPIGIFQSMFSIVAIETFKLEADQNGYIMSYIGITSMAVQGLGVGILTSRYTEDNILKGSCIILVFSYFLLSFVGSIWQFCLVVLPMCIGLTIKNVVITSALTRTVSEADTGAMIGLNMGVNSLIRTVSPTIGGYMLASYGFPSFGVFGTFACSVVTVVLFLYKR</sequence>
<evidence type="ECO:0000256" key="8">
    <source>
        <dbReference type="SAM" id="Phobius"/>
    </source>
</evidence>
<keyword evidence="4 8" id="KW-1133">Transmembrane helix</keyword>
<name>V3ZQN6_LOTGI</name>
<reference evidence="10 11" key="1">
    <citation type="journal article" date="2013" name="Nature">
        <title>Insights into bilaterian evolution from three spiralian genomes.</title>
        <authorList>
            <person name="Simakov O."/>
            <person name="Marletaz F."/>
            <person name="Cho S.J."/>
            <person name="Edsinger-Gonzales E."/>
            <person name="Havlak P."/>
            <person name="Hellsten U."/>
            <person name="Kuo D.H."/>
            <person name="Larsson T."/>
            <person name="Lv J."/>
            <person name="Arendt D."/>
            <person name="Savage R."/>
            <person name="Osoegawa K."/>
            <person name="de Jong P."/>
            <person name="Grimwood J."/>
            <person name="Chapman J.A."/>
            <person name="Shapiro H."/>
            <person name="Aerts A."/>
            <person name="Otillar R.P."/>
            <person name="Terry A.Y."/>
            <person name="Boore J.L."/>
            <person name="Grigoriev I.V."/>
            <person name="Lindberg D.R."/>
            <person name="Seaver E.C."/>
            <person name="Weisblat D.A."/>
            <person name="Putnam N.H."/>
            <person name="Rokhsar D.S."/>
        </authorList>
    </citation>
    <scope>NUCLEOTIDE SEQUENCE [LARGE SCALE GENOMIC DNA]</scope>
</reference>
<keyword evidence="2" id="KW-1003">Cell membrane</keyword>
<dbReference type="Proteomes" id="UP000030746">
    <property type="component" value="Unassembled WGS sequence"/>
</dbReference>
<dbReference type="InterPro" id="IPR020846">
    <property type="entry name" value="MFS_dom"/>
</dbReference>
<dbReference type="EMBL" id="KB203771">
    <property type="protein sequence ID" value="ESO83196.1"/>
    <property type="molecule type" value="Genomic_DNA"/>
</dbReference>
<dbReference type="STRING" id="225164.V3ZQN6"/>
<feature type="transmembrane region" description="Helical" evidence="8">
    <location>
        <begin position="263"/>
        <end position="285"/>
    </location>
</feature>
<dbReference type="AlphaFoldDB" id="V3ZQN6"/>
<evidence type="ECO:0000313" key="11">
    <source>
        <dbReference type="Proteomes" id="UP000030746"/>
    </source>
</evidence>
<feature type="transmembrane region" description="Helical" evidence="8">
    <location>
        <begin position="88"/>
        <end position="110"/>
    </location>
</feature>
<dbReference type="PANTHER" id="PTHR24002">
    <property type="entry name" value="SOLUTE CARRIER FAMILY 22 MEMBER 18"/>
    <property type="match status" value="1"/>
</dbReference>
<feature type="domain" description="Major facilitator superfamily (MFS) profile" evidence="9">
    <location>
        <begin position="19"/>
        <end position="401"/>
    </location>
</feature>
<proteinExistence type="predicted"/>
<feature type="transmembrane region" description="Helical" evidence="8">
    <location>
        <begin position="297"/>
        <end position="321"/>
    </location>
</feature>
<dbReference type="OrthoDB" id="440553at2759"/>
<dbReference type="GO" id="GO:0022857">
    <property type="term" value="F:transmembrane transporter activity"/>
    <property type="evidence" value="ECO:0007669"/>
    <property type="project" value="InterPro"/>
</dbReference>
<evidence type="ECO:0000256" key="5">
    <source>
        <dbReference type="ARBA" id="ARBA00023136"/>
    </source>
</evidence>
<evidence type="ECO:0000313" key="10">
    <source>
        <dbReference type="EMBL" id="ESO83196.1"/>
    </source>
</evidence>
<evidence type="ECO:0000256" key="2">
    <source>
        <dbReference type="ARBA" id="ARBA00022475"/>
    </source>
</evidence>
<dbReference type="RefSeq" id="XP_009066146.1">
    <property type="nucleotide sequence ID" value="XM_009067898.1"/>
</dbReference>
<dbReference type="OMA" id="RLMKYPR"/>
<dbReference type="Pfam" id="PF07690">
    <property type="entry name" value="MFS_1"/>
    <property type="match status" value="1"/>
</dbReference>
<dbReference type="PANTHER" id="PTHR24002:SF3">
    <property type="entry name" value="SOLUTE CARRIER FAMILY 22 MEMBER 18"/>
    <property type="match status" value="1"/>
</dbReference>